<dbReference type="InterPro" id="IPR011990">
    <property type="entry name" value="TPR-like_helical_dom_sf"/>
</dbReference>
<feature type="signal peptide" evidence="1">
    <location>
        <begin position="1"/>
        <end position="21"/>
    </location>
</feature>
<evidence type="ECO:0008006" key="4">
    <source>
        <dbReference type="Google" id="ProtNLM"/>
    </source>
</evidence>
<name>A0A286DFM4_9GAMM</name>
<sequence length="209" mass="23205">MTSKKHLLACVLALCAFAANAQHVPKPKEFYFDEDRGVNGPIVLIKGEGEALVQELVKARERGRKSLEATAQLAHVAISDNRVELGKSLYQQALNSTQAGSSIWRAISWNYGWDLYRLGEYQPALQQWAGLVPPVGAPSWMPPTLALGLWSADRKSEAVDWFAAAVRTEPARWSNPANFPALLPDWREEDRARLAEVHAAWLANPPAWP</sequence>
<protein>
    <recommendedName>
        <fullName evidence="4">Tetratricopeptide repeat-containing protein</fullName>
    </recommendedName>
</protein>
<accession>A0A286DFM4</accession>
<evidence type="ECO:0000313" key="3">
    <source>
        <dbReference type="Proteomes" id="UP000219374"/>
    </source>
</evidence>
<organism evidence="2 3">
    <name type="scientific">Pseudoxanthomonas wuyuanensis</name>
    <dbReference type="NCBI Taxonomy" id="1073196"/>
    <lineage>
        <taxon>Bacteria</taxon>
        <taxon>Pseudomonadati</taxon>
        <taxon>Pseudomonadota</taxon>
        <taxon>Gammaproteobacteria</taxon>
        <taxon>Lysobacterales</taxon>
        <taxon>Lysobacteraceae</taxon>
        <taxon>Pseudoxanthomonas</taxon>
    </lineage>
</organism>
<dbReference type="Proteomes" id="UP000219374">
    <property type="component" value="Unassembled WGS sequence"/>
</dbReference>
<gene>
    <name evidence="2" type="ORF">SAMN06296416_11345</name>
</gene>
<dbReference type="SUPFAM" id="SSF48452">
    <property type="entry name" value="TPR-like"/>
    <property type="match status" value="1"/>
</dbReference>
<dbReference type="AlphaFoldDB" id="A0A286DFM4"/>
<keyword evidence="3" id="KW-1185">Reference proteome</keyword>
<dbReference type="OrthoDB" id="5974438at2"/>
<proteinExistence type="predicted"/>
<dbReference type="RefSeq" id="WP_097123545.1">
    <property type="nucleotide sequence ID" value="NZ_OCND01000013.1"/>
</dbReference>
<evidence type="ECO:0000313" key="2">
    <source>
        <dbReference type="EMBL" id="SOD57406.1"/>
    </source>
</evidence>
<reference evidence="2 3" key="1">
    <citation type="submission" date="2017-09" db="EMBL/GenBank/DDBJ databases">
        <authorList>
            <person name="Ehlers B."/>
            <person name="Leendertz F.H."/>
        </authorList>
    </citation>
    <scope>NUCLEOTIDE SEQUENCE [LARGE SCALE GENOMIC DNA]</scope>
    <source>
        <strain evidence="2 3">CGMCC 1.10978</strain>
    </source>
</reference>
<feature type="chain" id="PRO_5012086530" description="Tetratricopeptide repeat-containing protein" evidence="1">
    <location>
        <begin position="22"/>
        <end position="209"/>
    </location>
</feature>
<evidence type="ECO:0000256" key="1">
    <source>
        <dbReference type="SAM" id="SignalP"/>
    </source>
</evidence>
<keyword evidence="1" id="KW-0732">Signal</keyword>
<dbReference type="EMBL" id="OCND01000013">
    <property type="protein sequence ID" value="SOD57406.1"/>
    <property type="molecule type" value="Genomic_DNA"/>
</dbReference>